<name>A0ACD5X684_AVESA</name>
<dbReference type="Proteomes" id="UP001732700">
    <property type="component" value="Chromosome 4D"/>
</dbReference>
<evidence type="ECO:0000313" key="1">
    <source>
        <dbReference type="EnsemblPlants" id="AVESA.00010b.r2.4DG0747250.1.CDS"/>
    </source>
</evidence>
<evidence type="ECO:0000313" key="2">
    <source>
        <dbReference type="Proteomes" id="UP001732700"/>
    </source>
</evidence>
<protein>
    <submittedName>
        <fullName evidence="1">Uncharacterized protein</fullName>
    </submittedName>
</protein>
<reference evidence="1" key="1">
    <citation type="submission" date="2021-05" db="EMBL/GenBank/DDBJ databases">
        <authorList>
            <person name="Scholz U."/>
            <person name="Mascher M."/>
            <person name="Fiebig A."/>
        </authorList>
    </citation>
    <scope>NUCLEOTIDE SEQUENCE [LARGE SCALE GENOMIC DNA]</scope>
</reference>
<proteinExistence type="predicted"/>
<keyword evidence="2" id="KW-1185">Reference proteome</keyword>
<reference evidence="1" key="2">
    <citation type="submission" date="2025-09" db="UniProtKB">
        <authorList>
            <consortium name="EnsemblPlants"/>
        </authorList>
    </citation>
    <scope>IDENTIFICATION</scope>
</reference>
<dbReference type="EnsemblPlants" id="AVESA.00010b.r2.4DG0747250.1">
    <property type="protein sequence ID" value="AVESA.00010b.r2.4DG0747250.1.CDS"/>
    <property type="gene ID" value="AVESA.00010b.r2.4DG0747250"/>
</dbReference>
<organism evidence="1 2">
    <name type="scientific">Avena sativa</name>
    <name type="common">Oat</name>
    <dbReference type="NCBI Taxonomy" id="4498"/>
    <lineage>
        <taxon>Eukaryota</taxon>
        <taxon>Viridiplantae</taxon>
        <taxon>Streptophyta</taxon>
        <taxon>Embryophyta</taxon>
        <taxon>Tracheophyta</taxon>
        <taxon>Spermatophyta</taxon>
        <taxon>Magnoliopsida</taxon>
        <taxon>Liliopsida</taxon>
        <taxon>Poales</taxon>
        <taxon>Poaceae</taxon>
        <taxon>BOP clade</taxon>
        <taxon>Pooideae</taxon>
        <taxon>Poodae</taxon>
        <taxon>Poeae</taxon>
        <taxon>Poeae Chloroplast Group 1 (Aveneae type)</taxon>
        <taxon>Aveninae</taxon>
        <taxon>Avena</taxon>
    </lineage>
</organism>
<sequence length="213" mass="23834">METLLSLRIESSPDRQRVSLSEQHTYTATTKRSWQRALSSNNRRSSASSTSRGMALRCVTATATAVSPCLLLRHHRALSRLPFRRKPCALAAGARWTTCGARRRVRYEEEDEDEEEEYGHNEEMARLEAYSEGARGQALLVKATVDGETEVVLVFKGFSSNLSGRTAPDPAMSVLPERAIIQSVDVVEGPFDPANIEYLEKDVSWGEFKTRLQ</sequence>
<accession>A0ACD5X684</accession>